<reference evidence="3 4" key="1">
    <citation type="journal article" date="2024" name="Commun. Biol.">
        <title>Comparative genomic analysis of thermophilic fungi reveals convergent evolutionary adaptations and gene losses.</title>
        <authorList>
            <person name="Steindorff A.S."/>
            <person name="Aguilar-Pontes M.V."/>
            <person name="Robinson A.J."/>
            <person name="Andreopoulos B."/>
            <person name="LaButti K."/>
            <person name="Kuo A."/>
            <person name="Mondo S."/>
            <person name="Riley R."/>
            <person name="Otillar R."/>
            <person name="Haridas S."/>
            <person name="Lipzen A."/>
            <person name="Grimwood J."/>
            <person name="Schmutz J."/>
            <person name="Clum A."/>
            <person name="Reid I.D."/>
            <person name="Moisan M.C."/>
            <person name="Butler G."/>
            <person name="Nguyen T.T.M."/>
            <person name="Dewar K."/>
            <person name="Conant G."/>
            <person name="Drula E."/>
            <person name="Henrissat B."/>
            <person name="Hansel C."/>
            <person name="Singer S."/>
            <person name="Hutchinson M.I."/>
            <person name="de Vries R.P."/>
            <person name="Natvig D.O."/>
            <person name="Powell A.J."/>
            <person name="Tsang A."/>
            <person name="Grigoriev I.V."/>
        </authorList>
    </citation>
    <scope>NUCLEOTIDE SEQUENCE [LARGE SCALE GENOMIC DNA]</scope>
    <source>
        <strain evidence="3 4">CBS 494.80</strain>
    </source>
</reference>
<gene>
    <name evidence="3" type="ORF">VTL71DRAFT_15688</name>
</gene>
<keyword evidence="4" id="KW-1185">Reference proteome</keyword>
<name>A0ABR4CHB6_9HELO</name>
<accession>A0ABR4CHB6</accession>
<proteinExistence type="predicted"/>
<comment type="caution">
    <text evidence="3">The sequence shown here is derived from an EMBL/GenBank/DDBJ whole genome shotgun (WGS) entry which is preliminary data.</text>
</comment>
<dbReference type="Proteomes" id="UP001595075">
    <property type="component" value="Unassembled WGS sequence"/>
</dbReference>
<organism evidence="3 4">
    <name type="scientific">Oculimacula yallundae</name>
    <dbReference type="NCBI Taxonomy" id="86028"/>
    <lineage>
        <taxon>Eukaryota</taxon>
        <taxon>Fungi</taxon>
        <taxon>Dikarya</taxon>
        <taxon>Ascomycota</taxon>
        <taxon>Pezizomycotina</taxon>
        <taxon>Leotiomycetes</taxon>
        <taxon>Helotiales</taxon>
        <taxon>Ploettnerulaceae</taxon>
        <taxon>Oculimacula</taxon>
    </lineage>
</organism>
<feature type="compositionally biased region" description="Polar residues" evidence="1">
    <location>
        <begin position="511"/>
        <end position="522"/>
    </location>
</feature>
<feature type="compositionally biased region" description="Low complexity" evidence="1">
    <location>
        <begin position="618"/>
        <end position="630"/>
    </location>
</feature>
<feature type="compositionally biased region" description="Low complexity" evidence="1">
    <location>
        <begin position="584"/>
        <end position="593"/>
    </location>
</feature>
<feature type="compositionally biased region" description="Polar residues" evidence="1">
    <location>
        <begin position="572"/>
        <end position="581"/>
    </location>
</feature>
<sequence>MATMPESSEVPDSDDTKMEDTEPEIKDDPDELTITHTNSLNRRPPPEKVKPEPQEYVKIDLTTLGNEDDMFEDVDAEIDENGDEIVDLTYEGIAHLNGVRHFVCEGFKIRQIPEPFIVKRSLHDIFRCIESKSIVLDPDYQREVVWDEGRAALLITSILMGYFIPPIIFNVQRSVVQVDGREEERFTRTCVDGKQRLTSIWKFMNGSIGFFDTNSPSKKWYFRHPIVDGRIQISNRNILPNAVKKFFETQFFCCYEYEELTPDSEETMFQLVQRGIALTPAEKMRAMSTEWATFTRQYEDDYQLIVNLSKQNRASGFRLILTIFTMIQEIHSSARRQKYIDSNTAPPLQASPQALLRILDDKKDISPRMKIKFKSVFDRYEKLVKLSSTQITATRFKVNHNSVFDPSPDYIRRAAITHVRTFSPLELVVTAILVAVHMDSRTDEQLLEDVREMRLWLRKKHKDLRVNTQCWTTAWMFITKQMDVRRSVANKLHLSIEGKRNGQGRGLLGHSSATSGRDSSTGDADGEERGSSPLSSAPSSESDEESEGDTEVEDEPVPIARLPRKVTFITKPKNQSQNQGKQMPGSSSSQSAKTKAKSKAKRKPLPSAPSKGKVTAVSKGKVGKATASSSSKKRSRPAEKATSSSKRAKRTEFDIVFDGL</sequence>
<feature type="compositionally biased region" description="Basic residues" evidence="1">
    <location>
        <begin position="594"/>
        <end position="604"/>
    </location>
</feature>
<feature type="compositionally biased region" description="Low complexity" evidence="1">
    <location>
        <begin position="531"/>
        <end position="540"/>
    </location>
</feature>
<dbReference type="InterPro" id="IPR004919">
    <property type="entry name" value="GmrSD_N"/>
</dbReference>
<dbReference type="PANTHER" id="PTHR39639">
    <property type="entry name" value="CHROMOSOME 16, WHOLE GENOME SHOTGUN SEQUENCE"/>
    <property type="match status" value="1"/>
</dbReference>
<feature type="compositionally biased region" description="Basic and acidic residues" evidence="1">
    <location>
        <begin position="14"/>
        <end position="26"/>
    </location>
</feature>
<feature type="compositionally biased region" description="Acidic residues" evidence="1">
    <location>
        <begin position="541"/>
        <end position="556"/>
    </location>
</feature>
<dbReference type="EMBL" id="JAZHXI010000008">
    <property type="protein sequence ID" value="KAL2069350.1"/>
    <property type="molecule type" value="Genomic_DNA"/>
</dbReference>
<feature type="region of interest" description="Disordered" evidence="1">
    <location>
        <begin position="499"/>
        <end position="660"/>
    </location>
</feature>
<feature type="compositionally biased region" description="Basic and acidic residues" evidence="1">
    <location>
        <begin position="44"/>
        <end position="53"/>
    </location>
</feature>
<dbReference type="Pfam" id="PF03235">
    <property type="entry name" value="GmrSD_N"/>
    <property type="match status" value="1"/>
</dbReference>
<feature type="region of interest" description="Disordered" evidence="1">
    <location>
        <begin position="1"/>
        <end position="53"/>
    </location>
</feature>
<evidence type="ECO:0000256" key="1">
    <source>
        <dbReference type="SAM" id="MobiDB-lite"/>
    </source>
</evidence>
<feature type="domain" description="GmrSD restriction endonucleases N-terminal" evidence="2">
    <location>
        <begin position="123"/>
        <end position="286"/>
    </location>
</feature>
<protein>
    <recommendedName>
        <fullName evidence="2">GmrSD restriction endonucleases N-terminal domain-containing protein</fullName>
    </recommendedName>
</protein>
<dbReference type="PANTHER" id="PTHR39639:SF1">
    <property type="entry name" value="DUF262 DOMAIN-CONTAINING PROTEIN"/>
    <property type="match status" value="1"/>
</dbReference>
<evidence type="ECO:0000313" key="4">
    <source>
        <dbReference type="Proteomes" id="UP001595075"/>
    </source>
</evidence>
<evidence type="ECO:0000313" key="3">
    <source>
        <dbReference type="EMBL" id="KAL2069350.1"/>
    </source>
</evidence>
<evidence type="ECO:0000259" key="2">
    <source>
        <dbReference type="Pfam" id="PF03235"/>
    </source>
</evidence>